<sequence>MNNFVNKLLGGLHLGKSKHRWDDTAARSVVLKDMPENVLYGEDPGAIPPDEFTNQLEDDIK</sequence>
<evidence type="ECO:0000313" key="3">
    <source>
        <dbReference type="Proteomes" id="UP000184536"/>
    </source>
</evidence>
<gene>
    <name evidence="2" type="ORF">SAMN02745975_02801</name>
</gene>
<dbReference type="STRING" id="1121919.SAMN02745975_02801"/>
<dbReference type="OrthoDB" id="9942673at2"/>
<proteinExistence type="predicted"/>
<accession>A0A1M6LXL5</accession>
<dbReference type="AlphaFoldDB" id="A0A1M6LXL5"/>
<reference evidence="3" key="1">
    <citation type="submission" date="2016-11" db="EMBL/GenBank/DDBJ databases">
        <authorList>
            <person name="Varghese N."/>
            <person name="Submissions S."/>
        </authorList>
    </citation>
    <scope>NUCLEOTIDE SEQUENCE [LARGE SCALE GENOMIC DNA]</scope>
    <source>
        <strain evidence="3">DSM 17957</strain>
    </source>
</reference>
<protein>
    <submittedName>
        <fullName evidence="2">Uncharacterized protein</fullName>
    </submittedName>
</protein>
<feature type="region of interest" description="Disordered" evidence="1">
    <location>
        <begin position="40"/>
        <end position="61"/>
    </location>
</feature>
<dbReference type="RefSeq" id="WP_110941867.1">
    <property type="nucleotide sequence ID" value="NZ_FQZV01000040.1"/>
</dbReference>
<evidence type="ECO:0000256" key="1">
    <source>
        <dbReference type="SAM" id="MobiDB-lite"/>
    </source>
</evidence>
<keyword evidence="3" id="KW-1185">Reference proteome</keyword>
<dbReference type="Proteomes" id="UP000184536">
    <property type="component" value="Unassembled WGS sequence"/>
</dbReference>
<organism evidence="2 3">
    <name type="scientific">Geosporobacter subterraneus DSM 17957</name>
    <dbReference type="NCBI Taxonomy" id="1121919"/>
    <lineage>
        <taxon>Bacteria</taxon>
        <taxon>Bacillati</taxon>
        <taxon>Bacillota</taxon>
        <taxon>Clostridia</taxon>
        <taxon>Peptostreptococcales</taxon>
        <taxon>Thermotaleaceae</taxon>
        <taxon>Geosporobacter</taxon>
    </lineage>
</organism>
<name>A0A1M6LXL5_9FIRM</name>
<evidence type="ECO:0000313" key="2">
    <source>
        <dbReference type="EMBL" id="SHJ75944.1"/>
    </source>
</evidence>
<dbReference type="EMBL" id="FQZV01000040">
    <property type="protein sequence ID" value="SHJ75944.1"/>
    <property type="molecule type" value="Genomic_DNA"/>
</dbReference>